<dbReference type="AlphaFoldDB" id="A0A2G5D4V3"/>
<evidence type="ECO:0000313" key="2">
    <source>
        <dbReference type="EMBL" id="PIA38523.1"/>
    </source>
</evidence>
<dbReference type="EMBL" id="KZ305044">
    <property type="protein sequence ID" value="PIA38523.1"/>
    <property type="molecule type" value="Genomic_DNA"/>
</dbReference>
<organism evidence="2 3">
    <name type="scientific">Aquilegia coerulea</name>
    <name type="common">Rocky mountain columbine</name>
    <dbReference type="NCBI Taxonomy" id="218851"/>
    <lineage>
        <taxon>Eukaryota</taxon>
        <taxon>Viridiplantae</taxon>
        <taxon>Streptophyta</taxon>
        <taxon>Embryophyta</taxon>
        <taxon>Tracheophyta</taxon>
        <taxon>Spermatophyta</taxon>
        <taxon>Magnoliopsida</taxon>
        <taxon>Ranunculales</taxon>
        <taxon>Ranunculaceae</taxon>
        <taxon>Thalictroideae</taxon>
        <taxon>Aquilegia</taxon>
    </lineage>
</organism>
<dbReference type="PANTHER" id="PTHR36740">
    <property type="entry name" value="PRC DOMAIN-CONTAINING PROTEIN"/>
    <property type="match status" value="1"/>
</dbReference>
<dbReference type="STRING" id="218851.A0A2G5D4V3"/>
<gene>
    <name evidence="2" type="ORF">AQUCO_02700019v1</name>
</gene>
<name>A0A2G5D4V3_AQUCA</name>
<dbReference type="InParanoid" id="A0A2G5D4V3"/>
<proteinExistence type="predicted"/>
<feature type="region of interest" description="Disordered" evidence="1">
    <location>
        <begin position="324"/>
        <end position="372"/>
    </location>
</feature>
<evidence type="ECO:0000313" key="3">
    <source>
        <dbReference type="Proteomes" id="UP000230069"/>
    </source>
</evidence>
<dbReference type="OrthoDB" id="539916at2759"/>
<protein>
    <recommendedName>
        <fullName evidence="4">PRC-barrel domain-containing protein</fullName>
    </recommendedName>
</protein>
<sequence length="372" mass="42705">MCNCVPSSLITTHYSGIIRTHKLITTSTSYSLQKIDYRNLVRERSSVLQTLSTKNSSFHLQKRSLNPKVSWSDDYEQLYDDLNEELGKEIRASELDSISSESFDFLELKSDLVVDDKKDITETLLDNEEEKNDLKMRYEEEKEEEVVGKRELSKGRKLIRRRNMLAKQVISIQSALSLGFVSQLWVDTSSWVVLVIEVRPSMLSGEMERFFLEDICQVGDVVLVEDEGVLEEDIKMFGLDTLVGYNVVTPSRRSIGKVRGFTFNINSGALELLELDSFGISIIPASLVTTYALFVEDVIDVESDTVVVHEAAASRVQRLTKGFWDTPNSETSRDRREEYPDSERRNSRRNRQKFTSSMRESEDDLQLPMDYL</sequence>
<accession>A0A2G5D4V3</accession>
<dbReference type="Proteomes" id="UP000230069">
    <property type="component" value="Unassembled WGS sequence"/>
</dbReference>
<dbReference type="SUPFAM" id="SSF50346">
    <property type="entry name" value="PRC-barrel domain"/>
    <property type="match status" value="1"/>
</dbReference>
<dbReference type="InterPro" id="IPR011033">
    <property type="entry name" value="PRC_barrel-like_sf"/>
</dbReference>
<evidence type="ECO:0000256" key="1">
    <source>
        <dbReference type="SAM" id="MobiDB-lite"/>
    </source>
</evidence>
<reference evidence="2 3" key="1">
    <citation type="submission" date="2017-09" db="EMBL/GenBank/DDBJ databases">
        <title>WGS assembly of Aquilegia coerulea Goldsmith.</title>
        <authorList>
            <person name="Hodges S."/>
            <person name="Kramer E."/>
            <person name="Nordborg M."/>
            <person name="Tomkins J."/>
            <person name="Borevitz J."/>
            <person name="Derieg N."/>
            <person name="Yan J."/>
            <person name="Mihaltcheva S."/>
            <person name="Hayes R.D."/>
            <person name="Rokhsar D."/>
        </authorList>
    </citation>
    <scope>NUCLEOTIDE SEQUENCE [LARGE SCALE GENOMIC DNA]</scope>
    <source>
        <strain evidence="3">cv. Goldsmith</strain>
    </source>
</reference>
<feature type="compositionally biased region" description="Basic and acidic residues" evidence="1">
    <location>
        <begin position="331"/>
        <end position="345"/>
    </location>
</feature>
<keyword evidence="3" id="KW-1185">Reference proteome</keyword>
<evidence type="ECO:0008006" key="4">
    <source>
        <dbReference type="Google" id="ProtNLM"/>
    </source>
</evidence>
<dbReference type="PANTHER" id="PTHR36740:SF1">
    <property type="entry name" value="PRC-BARREL DOMAIN-CONTAINING PROTEIN"/>
    <property type="match status" value="1"/>
</dbReference>